<name>A0A8T0XK45_PANVG</name>
<keyword evidence="3" id="KW-1185">Reference proteome</keyword>
<feature type="region of interest" description="Disordered" evidence="1">
    <location>
        <begin position="1"/>
        <end position="76"/>
    </location>
</feature>
<protein>
    <submittedName>
        <fullName evidence="2">Uncharacterized protein</fullName>
    </submittedName>
</protein>
<evidence type="ECO:0000256" key="1">
    <source>
        <dbReference type="SAM" id="MobiDB-lite"/>
    </source>
</evidence>
<dbReference type="AlphaFoldDB" id="A0A8T0XK45"/>
<gene>
    <name evidence="2" type="ORF">PVAP13_1KG246900</name>
</gene>
<dbReference type="Proteomes" id="UP000823388">
    <property type="component" value="Chromosome 1K"/>
</dbReference>
<sequence length="113" mass="11902">MTKKEPRPLNSPSLSSPGAQPRPDPSRPRACRQTSDARRWGGEPSLSQPPTVRTRAPCPRSRACPATRGKHPVGGSFPCEIPWKTAGEAATRAGGVTCRRPPAPAAGHPPPPS</sequence>
<dbReference type="EMBL" id="CM029037">
    <property type="protein sequence ID" value="KAG2658326.1"/>
    <property type="molecule type" value="Genomic_DNA"/>
</dbReference>
<comment type="caution">
    <text evidence="2">The sequence shown here is derived from an EMBL/GenBank/DDBJ whole genome shotgun (WGS) entry which is preliminary data.</text>
</comment>
<feature type="region of interest" description="Disordered" evidence="1">
    <location>
        <begin position="90"/>
        <end position="113"/>
    </location>
</feature>
<reference evidence="2" key="1">
    <citation type="submission" date="2020-05" db="EMBL/GenBank/DDBJ databases">
        <title>WGS assembly of Panicum virgatum.</title>
        <authorList>
            <person name="Lovell J.T."/>
            <person name="Jenkins J."/>
            <person name="Shu S."/>
            <person name="Juenger T.E."/>
            <person name="Schmutz J."/>
        </authorList>
    </citation>
    <scope>NUCLEOTIDE SEQUENCE</scope>
    <source>
        <strain evidence="2">AP13</strain>
    </source>
</reference>
<organism evidence="2 3">
    <name type="scientific">Panicum virgatum</name>
    <name type="common">Blackwell switchgrass</name>
    <dbReference type="NCBI Taxonomy" id="38727"/>
    <lineage>
        <taxon>Eukaryota</taxon>
        <taxon>Viridiplantae</taxon>
        <taxon>Streptophyta</taxon>
        <taxon>Embryophyta</taxon>
        <taxon>Tracheophyta</taxon>
        <taxon>Spermatophyta</taxon>
        <taxon>Magnoliopsida</taxon>
        <taxon>Liliopsida</taxon>
        <taxon>Poales</taxon>
        <taxon>Poaceae</taxon>
        <taxon>PACMAD clade</taxon>
        <taxon>Panicoideae</taxon>
        <taxon>Panicodae</taxon>
        <taxon>Paniceae</taxon>
        <taxon>Panicinae</taxon>
        <taxon>Panicum</taxon>
        <taxon>Panicum sect. Hiantes</taxon>
    </lineage>
</organism>
<accession>A0A8T0XK45</accession>
<proteinExistence type="predicted"/>
<feature type="compositionally biased region" description="Pro residues" evidence="1">
    <location>
        <begin position="101"/>
        <end position="113"/>
    </location>
</feature>
<evidence type="ECO:0000313" key="2">
    <source>
        <dbReference type="EMBL" id="KAG2658326.1"/>
    </source>
</evidence>
<feature type="compositionally biased region" description="Low complexity" evidence="1">
    <location>
        <begin position="8"/>
        <end position="17"/>
    </location>
</feature>
<evidence type="ECO:0000313" key="3">
    <source>
        <dbReference type="Proteomes" id="UP000823388"/>
    </source>
</evidence>